<dbReference type="InterPro" id="IPR037401">
    <property type="entry name" value="SnoaL-like"/>
</dbReference>
<evidence type="ECO:0000313" key="4">
    <source>
        <dbReference type="Proteomes" id="UP001501057"/>
    </source>
</evidence>
<keyword evidence="4" id="KW-1185">Reference proteome</keyword>
<evidence type="ECO:0000259" key="2">
    <source>
        <dbReference type="Pfam" id="PF12680"/>
    </source>
</evidence>
<dbReference type="PANTHER" id="PTHR38436">
    <property type="entry name" value="POLYKETIDE CYCLASE SNOAL-LIKE DOMAIN"/>
    <property type="match status" value="1"/>
</dbReference>
<feature type="domain" description="SnoaL-like" evidence="2">
    <location>
        <begin position="47"/>
        <end position="143"/>
    </location>
</feature>
<proteinExistence type="predicted"/>
<name>A0ABP4VSJ2_9ACTN</name>
<feature type="chain" id="PRO_5047520534" evidence="1">
    <location>
        <begin position="23"/>
        <end position="163"/>
    </location>
</feature>
<gene>
    <name evidence="3" type="ORF">GCM10009710_13390</name>
</gene>
<feature type="signal peptide" evidence="1">
    <location>
        <begin position="1"/>
        <end position="22"/>
    </location>
</feature>
<dbReference type="Proteomes" id="UP001501057">
    <property type="component" value="Unassembled WGS sequence"/>
</dbReference>
<dbReference type="InterPro" id="IPR009959">
    <property type="entry name" value="Cyclase_SnoaL-like"/>
</dbReference>
<dbReference type="Pfam" id="PF12680">
    <property type="entry name" value="SnoaL_2"/>
    <property type="match status" value="1"/>
</dbReference>
<accession>A0ABP4VSJ2</accession>
<evidence type="ECO:0000313" key="3">
    <source>
        <dbReference type="EMBL" id="GAA1734031.1"/>
    </source>
</evidence>
<keyword evidence="1" id="KW-0732">Signal</keyword>
<dbReference type="EMBL" id="BAAAME010000002">
    <property type="protein sequence ID" value="GAA1734031.1"/>
    <property type="molecule type" value="Genomic_DNA"/>
</dbReference>
<dbReference type="InterPro" id="IPR032710">
    <property type="entry name" value="NTF2-like_dom_sf"/>
</dbReference>
<evidence type="ECO:0000256" key="1">
    <source>
        <dbReference type="SAM" id="SignalP"/>
    </source>
</evidence>
<reference evidence="4" key="1">
    <citation type="journal article" date="2019" name="Int. J. Syst. Evol. Microbiol.">
        <title>The Global Catalogue of Microorganisms (GCM) 10K type strain sequencing project: providing services to taxonomists for standard genome sequencing and annotation.</title>
        <authorList>
            <consortium name="The Broad Institute Genomics Platform"/>
            <consortium name="The Broad Institute Genome Sequencing Center for Infectious Disease"/>
            <person name="Wu L."/>
            <person name="Ma J."/>
        </authorList>
    </citation>
    <scope>NUCLEOTIDE SEQUENCE [LARGE SCALE GENOMIC DNA]</scope>
    <source>
        <strain evidence="4">JCM 13518</strain>
    </source>
</reference>
<organism evidence="3 4">
    <name type="scientific">Aeromicrobium alkaliterrae</name>
    <dbReference type="NCBI Taxonomy" id="302168"/>
    <lineage>
        <taxon>Bacteria</taxon>
        <taxon>Bacillati</taxon>
        <taxon>Actinomycetota</taxon>
        <taxon>Actinomycetes</taxon>
        <taxon>Propionibacteriales</taxon>
        <taxon>Nocardioidaceae</taxon>
        <taxon>Aeromicrobium</taxon>
    </lineage>
</organism>
<dbReference type="PROSITE" id="PS51257">
    <property type="entry name" value="PROKAR_LIPOPROTEIN"/>
    <property type="match status" value="1"/>
</dbReference>
<sequence length="163" mass="17216">MTRPTLAPRPLALLLVGTLALAGCSSEEPAAAPATASDDSVSSKELVTDFYTQAFVEGDVAGAADEYIGDTYVQHNPQVDDGREAYVEALAPYVAEPGVEYEIARVVAEDDLVVVHALNTAEGAPATAVADIFRVEDGKIVEHWDVQQEVPAETVSGNDMVLD</sequence>
<protein>
    <submittedName>
        <fullName evidence="3">Nuclear transport factor 2 family protein</fullName>
    </submittedName>
</protein>
<dbReference type="SUPFAM" id="SSF54427">
    <property type="entry name" value="NTF2-like"/>
    <property type="match status" value="1"/>
</dbReference>
<dbReference type="RefSeq" id="WP_344199050.1">
    <property type="nucleotide sequence ID" value="NZ_BAAAME010000002.1"/>
</dbReference>
<comment type="caution">
    <text evidence="3">The sequence shown here is derived from an EMBL/GenBank/DDBJ whole genome shotgun (WGS) entry which is preliminary data.</text>
</comment>
<dbReference type="PANTHER" id="PTHR38436:SF1">
    <property type="entry name" value="ESTER CYCLASE"/>
    <property type="match status" value="1"/>
</dbReference>
<dbReference type="Gene3D" id="3.10.450.50">
    <property type="match status" value="1"/>
</dbReference>